<comment type="caution">
    <text evidence="3">The sequence shown here is derived from an EMBL/GenBank/DDBJ whole genome shotgun (WGS) entry which is preliminary data.</text>
</comment>
<proteinExistence type="predicted"/>
<sequence length="398" mass="43142">MTAGKALVLGDDTRSFLATVRSLGRQGIAVHAAPDNFRSPALASRYITAVHELPPWMGDGADWLRAMETLLAAERFDLVIPCNETALLPLQRHRYRLAPLARLAIPDDHAIAALFDKHATRALAQQVGVPVAAGRLARPDDTAGSVAAEFGLPLVVKPRRSYALETLASRGKAQVVRDAAELARVLREVDPAETLLEQVFPGQGLGVSLLASQGRVLQAFEHHRVRELAGASYYRVSAPLTPALLRGCDAIVAALRYTGVAMFEFKCNAQGGWILLEVNARPWGSLPLPVALGVDFPYRWYRLLVAGEATPAVNYPVGIYGRNLLPDLTASRKEAAALRLGRMAKARFMAGRGLELLRGVTGRERHDVLVRDDPGPGLAELRALGGDVWQRLARALPH</sequence>
<keyword evidence="1" id="KW-0067">ATP-binding</keyword>
<evidence type="ECO:0000259" key="2">
    <source>
        <dbReference type="PROSITE" id="PS50975"/>
    </source>
</evidence>
<protein>
    <recommendedName>
        <fullName evidence="2">ATP-grasp domain-containing protein</fullName>
    </recommendedName>
</protein>
<evidence type="ECO:0000256" key="1">
    <source>
        <dbReference type="PROSITE-ProRule" id="PRU00409"/>
    </source>
</evidence>
<dbReference type="InterPro" id="IPR011761">
    <property type="entry name" value="ATP-grasp"/>
</dbReference>
<evidence type="ECO:0000313" key="3">
    <source>
        <dbReference type="EMBL" id="PPQ34554.1"/>
    </source>
</evidence>
<dbReference type="GO" id="GO:0005524">
    <property type="term" value="F:ATP binding"/>
    <property type="evidence" value="ECO:0007669"/>
    <property type="project" value="UniProtKB-UniRule"/>
</dbReference>
<feature type="domain" description="ATP-grasp" evidence="2">
    <location>
        <begin position="121"/>
        <end position="305"/>
    </location>
</feature>
<gene>
    <name evidence="3" type="ORF">CCS01_10345</name>
</gene>
<dbReference type="GO" id="GO:0046872">
    <property type="term" value="F:metal ion binding"/>
    <property type="evidence" value="ECO:0007669"/>
    <property type="project" value="InterPro"/>
</dbReference>
<feature type="non-terminal residue" evidence="3">
    <location>
        <position position="398"/>
    </location>
</feature>
<dbReference type="Proteomes" id="UP000239724">
    <property type="component" value="Unassembled WGS sequence"/>
</dbReference>
<dbReference type="Gene3D" id="3.30.470.20">
    <property type="entry name" value="ATP-grasp fold, B domain"/>
    <property type="match status" value="1"/>
</dbReference>
<dbReference type="PROSITE" id="PS50975">
    <property type="entry name" value="ATP_GRASP"/>
    <property type="match status" value="1"/>
</dbReference>
<dbReference type="RefSeq" id="WP_146101671.1">
    <property type="nucleotide sequence ID" value="NZ_NHRY01000103.1"/>
</dbReference>
<keyword evidence="1" id="KW-0547">Nucleotide-binding</keyword>
<dbReference type="AlphaFoldDB" id="A0A2S6NIT8"/>
<dbReference type="OrthoDB" id="1804072at2"/>
<name>A0A2S6NIT8_RHOGL</name>
<dbReference type="EMBL" id="NHRY01000103">
    <property type="protein sequence ID" value="PPQ34554.1"/>
    <property type="molecule type" value="Genomic_DNA"/>
</dbReference>
<reference evidence="3 4" key="1">
    <citation type="journal article" date="2018" name="Arch. Microbiol.">
        <title>New insights into the metabolic potential of the phototrophic purple bacterium Rhodopila globiformis DSM 161(T) from its draft genome sequence and evidence for a vanadium-dependent nitrogenase.</title>
        <authorList>
            <person name="Imhoff J.F."/>
            <person name="Rahn T."/>
            <person name="Kunzel S."/>
            <person name="Neulinger S.C."/>
        </authorList>
    </citation>
    <scope>NUCLEOTIDE SEQUENCE [LARGE SCALE GENOMIC DNA]</scope>
    <source>
        <strain evidence="3 4">DSM 161</strain>
    </source>
</reference>
<dbReference type="InterPro" id="IPR013815">
    <property type="entry name" value="ATP_grasp_subdomain_1"/>
</dbReference>
<organism evidence="3 4">
    <name type="scientific">Rhodopila globiformis</name>
    <name type="common">Rhodopseudomonas globiformis</name>
    <dbReference type="NCBI Taxonomy" id="1071"/>
    <lineage>
        <taxon>Bacteria</taxon>
        <taxon>Pseudomonadati</taxon>
        <taxon>Pseudomonadota</taxon>
        <taxon>Alphaproteobacteria</taxon>
        <taxon>Acetobacterales</taxon>
        <taxon>Acetobacteraceae</taxon>
        <taxon>Rhodopila</taxon>
    </lineage>
</organism>
<dbReference type="Gene3D" id="3.30.1490.20">
    <property type="entry name" value="ATP-grasp fold, A domain"/>
    <property type="match status" value="1"/>
</dbReference>
<keyword evidence="4" id="KW-1185">Reference proteome</keyword>
<dbReference type="SUPFAM" id="SSF56059">
    <property type="entry name" value="Glutathione synthetase ATP-binding domain-like"/>
    <property type="match status" value="1"/>
</dbReference>
<dbReference type="Pfam" id="PF15632">
    <property type="entry name" value="ATPgrasp_Ter"/>
    <property type="match status" value="1"/>
</dbReference>
<accession>A0A2S6NIT8</accession>
<evidence type="ECO:0000313" key="4">
    <source>
        <dbReference type="Proteomes" id="UP000239724"/>
    </source>
</evidence>